<dbReference type="Proteomes" id="UP000002613">
    <property type="component" value="Chromosome"/>
</dbReference>
<dbReference type="AlphaFoldDB" id="D3S1D9"/>
<dbReference type="GeneID" id="8779818"/>
<dbReference type="GO" id="GO:0008168">
    <property type="term" value="F:methyltransferase activity"/>
    <property type="evidence" value="ECO:0007669"/>
    <property type="project" value="UniProtKB-KW"/>
</dbReference>
<keyword evidence="2" id="KW-0489">Methyltransferase</keyword>
<dbReference type="Gene3D" id="3.40.50.10720">
    <property type="entry name" value="CbiD-like domains"/>
    <property type="match status" value="1"/>
</dbReference>
<evidence type="ECO:0000256" key="3">
    <source>
        <dbReference type="ARBA" id="ARBA00022679"/>
    </source>
</evidence>
<dbReference type="InterPro" id="IPR002748">
    <property type="entry name" value="CbiD"/>
</dbReference>
<dbReference type="STRING" id="589924.Ferp_2279"/>
<name>D3S1D9_FERPA</name>
<gene>
    <name evidence="5" type="ordered locus">Ferp_2279</name>
</gene>
<dbReference type="Pfam" id="PF01888">
    <property type="entry name" value="CbiD"/>
    <property type="match status" value="1"/>
</dbReference>
<dbReference type="PANTHER" id="PTHR35863:SF1">
    <property type="entry name" value="COBALT-PRECORRIN-5B C(1)-METHYLTRANSFERASE"/>
    <property type="match status" value="1"/>
</dbReference>
<dbReference type="OrthoDB" id="10423at2157"/>
<dbReference type="KEGG" id="fpl:Ferp_2279"/>
<dbReference type="GO" id="GO:0032259">
    <property type="term" value="P:methylation"/>
    <property type="evidence" value="ECO:0007669"/>
    <property type="project" value="UniProtKB-KW"/>
</dbReference>
<evidence type="ECO:0000313" key="5">
    <source>
        <dbReference type="EMBL" id="ADC66403.1"/>
    </source>
</evidence>
<keyword evidence="3" id="KW-0808">Transferase</keyword>
<dbReference type="eggNOG" id="arCOG04383">
    <property type="taxonomic scope" value="Archaea"/>
</dbReference>
<evidence type="ECO:0000313" key="6">
    <source>
        <dbReference type="Proteomes" id="UP000002613"/>
    </source>
</evidence>
<keyword evidence="1" id="KW-0169">Cobalamin biosynthesis</keyword>
<dbReference type="Gene3D" id="3.30.1990.10">
    <property type="entry name" value="CbiD-like"/>
    <property type="match status" value="1"/>
</dbReference>
<dbReference type="PaxDb" id="589924-Ferp_2279"/>
<proteinExistence type="predicted"/>
<dbReference type="EMBL" id="CP001899">
    <property type="protein sequence ID" value="ADC66403.1"/>
    <property type="molecule type" value="Genomic_DNA"/>
</dbReference>
<dbReference type="RefSeq" id="WP_012966740.1">
    <property type="nucleotide sequence ID" value="NC_013849.1"/>
</dbReference>
<dbReference type="SUPFAM" id="SSF111342">
    <property type="entry name" value="CbiD-like"/>
    <property type="match status" value="1"/>
</dbReference>
<sequence>MRDPIELYRYPEDWVKKAAESEGLKSVREKIKSGLYILSKDGWIRRGITTATTASAAIVGAIASTKGESKYVEVSTPAGINVSVKVKAENGRCVAKKFAGDHAFDRTDGIEIVARVMEEDGIRFGRGIGVKNGKKAVSENAKKQIEENFKRACKEFDFKGGVEVEIPEGEKLCKITGNERVGIRGGISLLGSTGFVEPWCEKLVRTKAEILKQYDRVAITTGREGFRYALKNFNNFQPFVFGVYIDEALKNARGEVIIVGKPALLVKWAVPELRGRLIGDEDVSKYRRKVIEKAKELNENVVDVVLI</sequence>
<dbReference type="Gene3D" id="3.30.2110.10">
    <property type="entry name" value="CbiD-like"/>
    <property type="match status" value="1"/>
</dbReference>
<reference evidence="6" key="1">
    <citation type="submission" date="2010-02" db="EMBL/GenBank/DDBJ databases">
        <title>Complete sequence of Ferroglobus placidus DSM 10642.</title>
        <authorList>
            <consortium name="US DOE Joint Genome Institute"/>
            <person name="Lucas S."/>
            <person name="Copeland A."/>
            <person name="Lapidus A."/>
            <person name="Cheng J.-F."/>
            <person name="Bruce D."/>
            <person name="Goodwin L."/>
            <person name="Pitluck S."/>
            <person name="Saunders E."/>
            <person name="Brettin T."/>
            <person name="Detter J.C."/>
            <person name="Han C."/>
            <person name="Tapia R."/>
            <person name="Larimer F."/>
            <person name="Land M."/>
            <person name="Hauser L."/>
            <person name="Kyrpides N."/>
            <person name="Ivanova N."/>
            <person name="Holmes D."/>
            <person name="Lovley D."/>
            <person name="Kyrpides N."/>
            <person name="Anderson I.J."/>
            <person name="Woyke T."/>
        </authorList>
    </citation>
    <scope>NUCLEOTIDE SEQUENCE [LARGE SCALE GENOMIC DNA]</scope>
    <source>
        <strain evidence="6">DSM 10642 / AEDII12DO</strain>
    </source>
</reference>
<reference evidence="5 6" key="2">
    <citation type="journal article" date="2011" name="Stand. Genomic Sci.">
        <title>Complete genome sequence of Ferroglobus placidus AEDII12DO.</title>
        <authorList>
            <person name="Anderson I."/>
            <person name="Risso C."/>
            <person name="Holmes D."/>
            <person name="Lucas S."/>
            <person name="Copeland A."/>
            <person name="Lapidus A."/>
            <person name="Cheng J.F."/>
            <person name="Bruce D."/>
            <person name="Goodwin L."/>
            <person name="Pitluck S."/>
            <person name="Saunders E."/>
            <person name="Brettin T."/>
            <person name="Detter J.C."/>
            <person name="Han C."/>
            <person name="Tapia R."/>
            <person name="Larimer F."/>
            <person name="Land M."/>
            <person name="Hauser L."/>
            <person name="Woyke T."/>
            <person name="Lovley D."/>
            <person name="Kyrpides N."/>
            <person name="Ivanova N."/>
        </authorList>
    </citation>
    <scope>NUCLEOTIDE SEQUENCE [LARGE SCALE GENOMIC DNA]</scope>
    <source>
        <strain evidence="6">DSM 10642 / AEDII12DO</strain>
    </source>
</reference>
<organism evidence="5 6">
    <name type="scientific">Ferroglobus placidus (strain DSM 10642 / AEDII12DO)</name>
    <dbReference type="NCBI Taxonomy" id="589924"/>
    <lineage>
        <taxon>Archaea</taxon>
        <taxon>Methanobacteriati</taxon>
        <taxon>Methanobacteriota</taxon>
        <taxon>Archaeoglobi</taxon>
        <taxon>Archaeoglobales</taxon>
        <taxon>Archaeoglobaceae</taxon>
        <taxon>Ferroglobus</taxon>
    </lineage>
</organism>
<dbReference type="PANTHER" id="PTHR35863">
    <property type="entry name" value="COBALT-PRECORRIN-5B C(1)-METHYLTRANSFERASE"/>
    <property type="match status" value="1"/>
</dbReference>
<evidence type="ECO:0000256" key="2">
    <source>
        <dbReference type="ARBA" id="ARBA00022603"/>
    </source>
</evidence>
<accession>D3S1D9</accession>
<evidence type="ECO:0000256" key="1">
    <source>
        <dbReference type="ARBA" id="ARBA00022573"/>
    </source>
</evidence>
<dbReference type="NCBIfam" id="NF000853">
    <property type="entry name" value="PRK00075.2-2"/>
    <property type="match status" value="1"/>
</dbReference>
<keyword evidence="6" id="KW-1185">Reference proteome</keyword>
<evidence type="ECO:0000256" key="4">
    <source>
        <dbReference type="ARBA" id="ARBA00022691"/>
    </source>
</evidence>
<dbReference type="InterPro" id="IPR036074">
    <property type="entry name" value="CbiD_sf"/>
</dbReference>
<protein>
    <submittedName>
        <fullName evidence="5">Cobalamin (Vitamin B12) biosynthesis CbiD protein</fullName>
    </submittedName>
</protein>
<dbReference type="HOGENOM" id="CLU_820433_0_0_2"/>
<dbReference type="GO" id="GO:0009236">
    <property type="term" value="P:cobalamin biosynthetic process"/>
    <property type="evidence" value="ECO:0007669"/>
    <property type="project" value="UniProtKB-KW"/>
</dbReference>
<keyword evidence="4" id="KW-0949">S-adenosyl-L-methionine</keyword>